<dbReference type="RefSeq" id="WP_245946853.1">
    <property type="nucleotide sequence ID" value="NZ_CP054609.1"/>
</dbReference>
<reference evidence="2 3" key="1">
    <citation type="submission" date="2018-05" db="EMBL/GenBank/DDBJ databases">
        <title>Genomic Encyclopedia of Type Strains, Phase III (KMG-III): the genomes of soil and plant-associated and newly described type strains.</title>
        <authorList>
            <person name="Whitman W."/>
        </authorList>
    </citation>
    <scope>NUCLEOTIDE SEQUENCE [LARGE SCALE GENOMIC DNA]</scope>
    <source>
        <strain evidence="2 3">CECT 5696</strain>
    </source>
</reference>
<evidence type="ECO:0000313" key="2">
    <source>
        <dbReference type="EMBL" id="PWV95402.1"/>
    </source>
</evidence>
<comment type="caution">
    <text evidence="2">The sequence shown here is derived from an EMBL/GenBank/DDBJ whole genome shotgun (WGS) entry which is preliminary data.</text>
</comment>
<gene>
    <name evidence="2" type="ORF">DFQ01_1274</name>
</gene>
<dbReference type="AlphaFoldDB" id="A0A2V2YNB1"/>
<evidence type="ECO:0000313" key="3">
    <source>
        <dbReference type="Proteomes" id="UP000246635"/>
    </source>
</evidence>
<keyword evidence="3" id="KW-1185">Reference proteome</keyword>
<proteinExistence type="predicted"/>
<protein>
    <submittedName>
        <fullName evidence="2">Uncharacterized protein</fullName>
    </submittedName>
</protein>
<dbReference type="EMBL" id="QGTQ01000027">
    <property type="protein sequence ID" value="PWV95402.1"/>
    <property type="molecule type" value="Genomic_DNA"/>
</dbReference>
<feature type="region of interest" description="Disordered" evidence="1">
    <location>
        <begin position="1"/>
        <end position="59"/>
    </location>
</feature>
<name>A0A2V2YNB1_9BACL</name>
<sequence>MELGKWGQKQAPAKSEASVKPETLAKQETSVKPGAQAKPGAVTKQPTGLKPLTAPVPQVTAPAAGDKTEMKHWCKQHTHRYVLARTYNGWCVDGIIEHIDEQFVCLAVPCGVVYVDARGFMPFGGPFGGQVGAPFYPYPYYPRRRFIRQTLPLAALVGLSLLPFY</sequence>
<dbReference type="Proteomes" id="UP000246635">
    <property type="component" value="Unassembled WGS sequence"/>
</dbReference>
<accession>A0A2V2YNB1</accession>
<organism evidence="2 3">
    <name type="scientific">Paenibacillus cellulosilyticus</name>
    <dbReference type="NCBI Taxonomy" id="375489"/>
    <lineage>
        <taxon>Bacteria</taxon>
        <taxon>Bacillati</taxon>
        <taxon>Bacillota</taxon>
        <taxon>Bacilli</taxon>
        <taxon>Bacillales</taxon>
        <taxon>Paenibacillaceae</taxon>
        <taxon>Paenibacillus</taxon>
    </lineage>
</organism>
<evidence type="ECO:0000256" key="1">
    <source>
        <dbReference type="SAM" id="MobiDB-lite"/>
    </source>
</evidence>